<proteinExistence type="predicted"/>
<accession>A0A383EP11</accession>
<gene>
    <name evidence="1" type="ORF">METZ01_LOCUS511047</name>
</gene>
<dbReference type="EMBL" id="UINC01227353">
    <property type="protein sequence ID" value="SVE58193.1"/>
    <property type="molecule type" value="Genomic_DNA"/>
</dbReference>
<protein>
    <submittedName>
        <fullName evidence="1">Uncharacterized protein</fullName>
    </submittedName>
</protein>
<sequence length="119" mass="12772">MAKREYKTAGGKSIDFDTLSLKGEETIAVGNMNVNARGDKLGTGGEIVKPREEVMADYYRIHNGTIPEDKTIADPDEPNIIVDKPMTADAAPELVPDEQVSEPVITSDQLAEALAETAA</sequence>
<name>A0A383EP11_9ZZZZ</name>
<evidence type="ECO:0000313" key="1">
    <source>
        <dbReference type="EMBL" id="SVE58193.1"/>
    </source>
</evidence>
<dbReference type="AlphaFoldDB" id="A0A383EP11"/>
<feature type="non-terminal residue" evidence="1">
    <location>
        <position position="119"/>
    </location>
</feature>
<reference evidence="1" key="1">
    <citation type="submission" date="2018-05" db="EMBL/GenBank/DDBJ databases">
        <authorList>
            <person name="Lanie J.A."/>
            <person name="Ng W.-L."/>
            <person name="Kazmierczak K.M."/>
            <person name="Andrzejewski T.M."/>
            <person name="Davidsen T.M."/>
            <person name="Wayne K.J."/>
            <person name="Tettelin H."/>
            <person name="Glass J.I."/>
            <person name="Rusch D."/>
            <person name="Podicherti R."/>
            <person name="Tsui H.-C.T."/>
            <person name="Winkler M.E."/>
        </authorList>
    </citation>
    <scope>NUCLEOTIDE SEQUENCE</scope>
</reference>
<organism evidence="1">
    <name type="scientific">marine metagenome</name>
    <dbReference type="NCBI Taxonomy" id="408172"/>
    <lineage>
        <taxon>unclassified sequences</taxon>
        <taxon>metagenomes</taxon>
        <taxon>ecological metagenomes</taxon>
    </lineage>
</organism>